<dbReference type="SUPFAM" id="SSF102114">
    <property type="entry name" value="Radical SAM enzymes"/>
    <property type="match status" value="1"/>
</dbReference>
<evidence type="ECO:0000256" key="1">
    <source>
        <dbReference type="ARBA" id="ARBA00022691"/>
    </source>
</evidence>
<dbReference type="SFLD" id="SFLDS00029">
    <property type="entry name" value="Radical_SAM"/>
    <property type="match status" value="1"/>
</dbReference>
<dbReference type="InterPro" id="IPR013785">
    <property type="entry name" value="Aldolase_TIM"/>
</dbReference>
<dbReference type="GO" id="GO:0046872">
    <property type="term" value="F:metal ion binding"/>
    <property type="evidence" value="ECO:0007669"/>
    <property type="project" value="UniProtKB-KW"/>
</dbReference>
<dbReference type="Proteomes" id="UP000269591">
    <property type="component" value="Unassembled WGS sequence"/>
</dbReference>
<keyword evidence="1" id="KW-0949">S-adenosyl-L-methionine</keyword>
<dbReference type="InterPro" id="IPR058240">
    <property type="entry name" value="rSAM_sf"/>
</dbReference>
<keyword evidence="2" id="KW-0479">Metal-binding</keyword>
<dbReference type="CDD" id="cd01335">
    <property type="entry name" value="Radical_SAM"/>
    <property type="match status" value="1"/>
</dbReference>
<dbReference type="Gene3D" id="3.20.20.70">
    <property type="entry name" value="Aldolase class I"/>
    <property type="match status" value="1"/>
</dbReference>
<dbReference type="InterPro" id="IPR050377">
    <property type="entry name" value="Radical_SAM_PqqE_MftC-like"/>
</dbReference>
<dbReference type="GO" id="GO:0051536">
    <property type="term" value="F:iron-sulfur cluster binding"/>
    <property type="evidence" value="ECO:0007669"/>
    <property type="project" value="UniProtKB-KW"/>
</dbReference>
<comment type="caution">
    <text evidence="6">The sequence shown here is derived from an EMBL/GenBank/DDBJ whole genome shotgun (WGS) entry which is preliminary data.</text>
</comment>
<evidence type="ECO:0000256" key="3">
    <source>
        <dbReference type="ARBA" id="ARBA00023004"/>
    </source>
</evidence>
<accession>A0A3N0B056</accession>
<keyword evidence="4" id="KW-0411">Iron-sulfur</keyword>
<dbReference type="EMBL" id="QIBX01000006">
    <property type="protein sequence ID" value="RNL40502.1"/>
    <property type="molecule type" value="Genomic_DNA"/>
</dbReference>
<dbReference type="PANTHER" id="PTHR11228:SF7">
    <property type="entry name" value="PQQA PEPTIDE CYCLASE"/>
    <property type="match status" value="1"/>
</dbReference>
<dbReference type="GO" id="GO:0003824">
    <property type="term" value="F:catalytic activity"/>
    <property type="evidence" value="ECO:0007669"/>
    <property type="project" value="InterPro"/>
</dbReference>
<dbReference type="PROSITE" id="PS51918">
    <property type="entry name" value="RADICAL_SAM"/>
    <property type="match status" value="1"/>
</dbReference>
<dbReference type="SMART" id="SM00729">
    <property type="entry name" value="Elp3"/>
    <property type="match status" value="1"/>
</dbReference>
<sequence>MGESVNRAEYCGTYDVVRADFEESVAQFGLPFEAAESCPRAHRLELVCEVNAFGQGADESHDEVRQPLHCENGDASLWRGWISPACLACRKGERTATFFVSLKCTKHCYFCFNPNQEDYEFFRTHTRDIAEELRQAHAQGAQFDCLAITGGEPCLHKPEVLEFLRCAKELYPGVHVRIYTSGDLLDDVFLNDLAAAGLDELRFSVKPQDTDGDQEELFKRMAAAVRVIPDVMVEMPVMPGEEQEMRDLLLRLDELGIRGINLLELCFPLHNEQEFKRRGFELRRKPYKVLYNYWYAGGLPIADSEAACLDLLRFSEERGLRMGVHYCSLDNKNTGQVFQQNRGFLLDDGFARSHAWLAMDEADYFLKCVKAFGEDALRVRDWLSSKEGTEAVELAEAKAFAADVLSREMPGDAQPTMEASVPQDAHFDHVAYKRVASLNDEVRHAMDNRAAFLSDLPIEDRVSFDSEVPSAVFPVAWENAVLERFPDAELAECWHVVEFDESTGPVLREVYATPLG</sequence>
<reference evidence="7" key="1">
    <citation type="submission" date="2018-05" db="EMBL/GenBank/DDBJ databases">
        <title>Genome Sequencing of selected type strains of the family Eggerthellaceae.</title>
        <authorList>
            <person name="Danylec N."/>
            <person name="Stoll D.A."/>
            <person name="Doetsch A."/>
            <person name="Huch M."/>
        </authorList>
    </citation>
    <scope>NUCLEOTIDE SEQUENCE [LARGE SCALE GENOMIC DNA]</scope>
    <source>
        <strain evidence="7">DSM 24851</strain>
    </source>
</reference>
<dbReference type="PANTHER" id="PTHR11228">
    <property type="entry name" value="RADICAL SAM DOMAIN PROTEIN"/>
    <property type="match status" value="1"/>
</dbReference>
<evidence type="ECO:0000256" key="2">
    <source>
        <dbReference type="ARBA" id="ARBA00022723"/>
    </source>
</evidence>
<dbReference type="AlphaFoldDB" id="A0A3N0B056"/>
<feature type="domain" description="Radical SAM core" evidence="5">
    <location>
        <begin position="90"/>
        <end position="296"/>
    </location>
</feature>
<dbReference type="Pfam" id="PF04055">
    <property type="entry name" value="Radical_SAM"/>
    <property type="match status" value="1"/>
</dbReference>
<dbReference type="OrthoDB" id="6457556at2"/>
<dbReference type="InterPro" id="IPR007197">
    <property type="entry name" value="rSAM"/>
</dbReference>
<proteinExistence type="predicted"/>
<evidence type="ECO:0000259" key="5">
    <source>
        <dbReference type="PROSITE" id="PS51918"/>
    </source>
</evidence>
<evidence type="ECO:0000313" key="6">
    <source>
        <dbReference type="EMBL" id="RNL40502.1"/>
    </source>
</evidence>
<keyword evidence="7" id="KW-1185">Reference proteome</keyword>
<keyword evidence="3" id="KW-0408">Iron</keyword>
<gene>
    <name evidence="6" type="ORF">DMP06_05070</name>
</gene>
<evidence type="ECO:0000313" key="7">
    <source>
        <dbReference type="Proteomes" id="UP000269591"/>
    </source>
</evidence>
<dbReference type="InterPro" id="IPR006638">
    <property type="entry name" value="Elp3/MiaA/NifB-like_rSAM"/>
</dbReference>
<evidence type="ECO:0000256" key="4">
    <source>
        <dbReference type="ARBA" id="ARBA00023014"/>
    </source>
</evidence>
<name>A0A3N0B056_9ACTN</name>
<organism evidence="6 7">
    <name type="scientific">Slackia equolifaciens</name>
    <dbReference type="NCBI Taxonomy" id="498718"/>
    <lineage>
        <taxon>Bacteria</taxon>
        <taxon>Bacillati</taxon>
        <taxon>Actinomycetota</taxon>
        <taxon>Coriobacteriia</taxon>
        <taxon>Eggerthellales</taxon>
        <taxon>Eggerthellaceae</taxon>
        <taxon>Slackia</taxon>
    </lineage>
</organism>
<protein>
    <submittedName>
        <fullName evidence="6">Radical SAM protein</fullName>
    </submittedName>
</protein>